<protein>
    <submittedName>
        <fullName evidence="2">Flp pilus assembly protein CpaB</fullName>
    </submittedName>
</protein>
<dbReference type="STRING" id="1286171.EAL2_c16590"/>
<dbReference type="OrthoDB" id="1757906at2"/>
<dbReference type="AlphaFoldDB" id="W8T5C2"/>
<name>W8T5C2_PEPAC</name>
<dbReference type="InterPro" id="IPR031571">
    <property type="entry name" value="RcpC_dom"/>
</dbReference>
<keyword evidence="3" id="KW-1185">Reference proteome</keyword>
<dbReference type="HOGENOM" id="CLU_057068_3_0_9"/>
<dbReference type="PATRIC" id="fig|1286171.3.peg.1610"/>
<accession>W8T5C2</accession>
<evidence type="ECO:0000313" key="3">
    <source>
        <dbReference type="Proteomes" id="UP000019591"/>
    </source>
</evidence>
<dbReference type="RefSeq" id="WP_025435925.1">
    <property type="nucleotide sequence ID" value="NZ_CP007452.1"/>
</dbReference>
<dbReference type="KEGG" id="eac:EAL2_c16590"/>
<evidence type="ECO:0000313" key="2">
    <source>
        <dbReference type="EMBL" id="AHM56954.1"/>
    </source>
</evidence>
<evidence type="ECO:0000259" key="1">
    <source>
        <dbReference type="SMART" id="SM00858"/>
    </source>
</evidence>
<gene>
    <name evidence="2" type="primary">cpaB</name>
    <name evidence="2" type="ORF">EAL2_c16590</name>
</gene>
<dbReference type="InterPro" id="IPR017592">
    <property type="entry name" value="Pilus_assmbl_Flp-typ_CpaB"/>
</dbReference>
<sequence>MKTDKKMVLLSILLGLITTFAVYKYIDQIVSENDEAKFTKVWVATADIPAKTKITAEMVEKKGIKDDLIAKGAYTESDVVVGKYAIDNIAQGEQLIRDRVGNLEKSYFSYNIPKNQRAVTLEVDSVAGVADLIRPGDYVDLITYFGAKDPYNDVAKDMLQNVIVLAVDKDFTIGKEPIVAEGSEGNRRITVAVNVWDAEKIVFAQDYGKVHLVLRNPDDKDIQETNGITRTDITNR</sequence>
<dbReference type="InterPro" id="IPR013974">
    <property type="entry name" value="SAF"/>
</dbReference>
<dbReference type="eggNOG" id="COG3745">
    <property type="taxonomic scope" value="Bacteria"/>
</dbReference>
<organism evidence="2 3">
    <name type="scientific">Peptoclostridium acidaminophilum DSM 3953</name>
    <dbReference type="NCBI Taxonomy" id="1286171"/>
    <lineage>
        <taxon>Bacteria</taxon>
        <taxon>Bacillati</taxon>
        <taxon>Bacillota</taxon>
        <taxon>Clostridia</taxon>
        <taxon>Peptostreptococcales</taxon>
        <taxon>Peptoclostridiaceae</taxon>
        <taxon>Peptoclostridium</taxon>
    </lineage>
</organism>
<dbReference type="Pfam" id="PF16976">
    <property type="entry name" value="RcpC"/>
    <property type="match status" value="1"/>
</dbReference>
<reference evidence="2 3" key="1">
    <citation type="journal article" date="2014" name="Genome Announc.">
        <title>Complete Genome Sequence of Amino Acid-Utilizing Eubacterium acidaminophilum al-2 (DSM 3953).</title>
        <authorList>
            <person name="Poehlein A."/>
            <person name="Andreesen J.R."/>
            <person name="Daniel R."/>
        </authorList>
    </citation>
    <scope>NUCLEOTIDE SEQUENCE [LARGE SCALE GENOMIC DNA]</scope>
    <source>
        <strain evidence="2 3">DSM 3953</strain>
    </source>
</reference>
<proteinExistence type="predicted"/>
<dbReference type="Proteomes" id="UP000019591">
    <property type="component" value="Chromosome"/>
</dbReference>
<dbReference type="SMART" id="SM00858">
    <property type="entry name" value="SAF"/>
    <property type="match status" value="1"/>
</dbReference>
<dbReference type="EMBL" id="CP007452">
    <property type="protein sequence ID" value="AHM56954.1"/>
    <property type="molecule type" value="Genomic_DNA"/>
</dbReference>
<dbReference type="NCBIfam" id="TIGR03177">
    <property type="entry name" value="pilus_cpaB"/>
    <property type="match status" value="1"/>
</dbReference>
<dbReference type="Gene3D" id="3.90.1210.10">
    <property type="entry name" value="Antifreeze-like/N-acetylneuraminic acid synthase C-terminal domain"/>
    <property type="match status" value="1"/>
</dbReference>
<feature type="domain" description="SAF" evidence="1">
    <location>
        <begin position="39"/>
        <end position="101"/>
    </location>
</feature>
<dbReference type="Pfam" id="PF08666">
    <property type="entry name" value="SAF"/>
    <property type="match status" value="1"/>
</dbReference>
<dbReference type="CDD" id="cd11614">
    <property type="entry name" value="SAF_CpaB_FlgA_like"/>
    <property type="match status" value="1"/>
</dbReference>